<evidence type="ECO:0000256" key="1">
    <source>
        <dbReference type="SAM" id="MobiDB-lite"/>
    </source>
</evidence>
<feature type="region of interest" description="Disordered" evidence="1">
    <location>
        <begin position="1"/>
        <end position="59"/>
    </location>
</feature>
<dbReference type="EMBL" id="JACXYU010000002">
    <property type="protein sequence ID" value="MBD3931362.1"/>
    <property type="molecule type" value="Genomic_DNA"/>
</dbReference>
<comment type="caution">
    <text evidence="2">The sequence shown here is derived from an EMBL/GenBank/DDBJ whole genome shotgun (WGS) entry which is preliminary data.</text>
</comment>
<feature type="region of interest" description="Disordered" evidence="1">
    <location>
        <begin position="366"/>
        <end position="402"/>
    </location>
</feature>
<dbReference type="Proteomes" id="UP000632289">
    <property type="component" value="Unassembled WGS sequence"/>
</dbReference>
<gene>
    <name evidence="2" type="ORF">IF129_07270</name>
</gene>
<dbReference type="RefSeq" id="WP_191208646.1">
    <property type="nucleotide sequence ID" value="NZ_JACXYU010000002.1"/>
</dbReference>
<name>A0A927EYJ9_9ACTN</name>
<dbReference type="InterPro" id="IPR000415">
    <property type="entry name" value="Nitroreductase-like"/>
</dbReference>
<dbReference type="GO" id="GO:0016491">
    <property type="term" value="F:oxidoreductase activity"/>
    <property type="evidence" value="ECO:0007669"/>
    <property type="project" value="InterPro"/>
</dbReference>
<proteinExistence type="predicted"/>
<evidence type="ECO:0000313" key="2">
    <source>
        <dbReference type="EMBL" id="MBD3931362.1"/>
    </source>
</evidence>
<dbReference type="AlphaFoldDB" id="A0A927EYJ9"/>
<dbReference type="SUPFAM" id="SSF55469">
    <property type="entry name" value="FMN-dependent nitroreductase-like"/>
    <property type="match status" value="1"/>
</dbReference>
<protein>
    <submittedName>
        <fullName evidence="2">SagB/ThcOx family dehydrogenase</fullName>
    </submittedName>
</protein>
<keyword evidence="3" id="KW-1185">Reference proteome</keyword>
<feature type="compositionally biased region" description="Pro residues" evidence="1">
    <location>
        <begin position="35"/>
        <end position="52"/>
    </location>
</feature>
<evidence type="ECO:0000313" key="3">
    <source>
        <dbReference type="Proteomes" id="UP000632289"/>
    </source>
</evidence>
<sequence>MTRPPCDVPTGADPGADADLPAVLARARGAETPGPDTPPGPPVPAWPGPARPVPAARPGEVDLGPLLRLSLAARDAGGRLRPASSAGGLHPVDVRLTVGTAAPLPPGRYGYDPLADRVHRLGAAPGPVPPGVRAELSVTLARTRSHYGHRAWPLALLDTGHAVAALWLAAGALGAPAPALDLDGARAEPLATVHLPPPGSGPAAAHPRPAPESGRLLARRSAPPPLTGAPDAAALAAVLAVAETAGAGVLGWCAALGGSAPGLFALDPGGGLRRLASGEARPTLAAWAAGQGWIARSGAVLLGYGCPDDADAAHIRRAHLCAGHAVGLAQAVADRHDLGARPVGAWQRADLGAALGEPPGRDWVVHGLALGADGPPPAPDASGARAAPGPTGTPPPQEPHPC</sequence>
<feature type="compositionally biased region" description="Pro residues" evidence="1">
    <location>
        <begin position="391"/>
        <end position="402"/>
    </location>
</feature>
<reference evidence="2" key="1">
    <citation type="submission" date="2020-09" db="EMBL/GenBank/DDBJ databases">
        <title>Secondary metabolite and genome analysis of marine Streptomyces chumphonensis KK1-2T.</title>
        <authorList>
            <person name="Phongsopitanun W."/>
            <person name="Kanchanasin P."/>
            <person name="Pittayakhajonwut P."/>
            <person name="Suwanborirux K."/>
            <person name="Tanasupawat S."/>
        </authorList>
    </citation>
    <scope>NUCLEOTIDE SEQUENCE</scope>
    <source>
        <strain evidence="2">KK1-2</strain>
    </source>
</reference>
<dbReference type="Gene3D" id="3.40.109.10">
    <property type="entry name" value="NADH Oxidase"/>
    <property type="match status" value="2"/>
</dbReference>
<accession>A0A927EYJ9</accession>
<organism evidence="2 3">
    <name type="scientific">Streptomyces chumphonensis</name>
    <dbReference type="NCBI Taxonomy" id="1214925"/>
    <lineage>
        <taxon>Bacteria</taxon>
        <taxon>Bacillati</taxon>
        <taxon>Actinomycetota</taxon>
        <taxon>Actinomycetes</taxon>
        <taxon>Kitasatosporales</taxon>
        <taxon>Streptomycetaceae</taxon>
        <taxon>Streptomyces</taxon>
    </lineage>
</organism>
<feature type="region of interest" description="Disordered" evidence="1">
    <location>
        <begin position="194"/>
        <end position="225"/>
    </location>
</feature>
<feature type="compositionally biased region" description="Low complexity" evidence="1">
    <location>
        <begin position="380"/>
        <end position="390"/>
    </location>
</feature>
<feature type="compositionally biased region" description="Low complexity" evidence="1">
    <location>
        <begin position="8"/>
        <end position="34"/>
    </location>
</feature>